<protein>
    <submittedName>
        <fullName evidence="1">Uncharacterized protein</fullName>
    </submittedName>
</protein>
<gene>
    <name evidence="1" type="ORF">BCD95_004215</name>
</gene>
<dbReference type="EMBL" id="JABTDW010000001">
    <property type="protein sequence ID" value="NSB15956.1"/>
    <property type="molecule type" value="Genomic_DNA"/>
</dbReference>
<dbReference type="RefSeq" id="WP_077854224.1">
    <property type="nucleotide sequence ID" value="NZ_JABTDW010000001.1"/>
</dbReference>
<reference evidence="1" key="1">
    <citation type="submission" date="2020-06" db="EMBL/GenBank/DDBJ databases">
        <title>Genomic insights into acetone-butanol-ethanol (ABE) fermentation by sequencing solventogenic clostridia strains.</title>
        <authorList>
            <person name="Brown S."/>
        </authorList>
    </citation>
    <scope>NUCLEOTIDE SEQUENCE</scope>
    <source>
        <strain evidence="1">DJ123</strain>
    </source>
</reference>
<organism evidence="1 2">
    <name type="scientific">Clostridium beijerinckii</name>
    <name type="common">Clostridium MP</name>
    <dbReference type="NCBI Taxonomy" id="1520"/>
    <lineage>
        <taxon>Bacteria</taxon>
        <taxon>Bacillati</taxon>
        <taxon>Bacillota</taxon>
        <taxon>Clostridia</taxon>
        <taxon>Eubacteriales</taxon>
        <taxon>Clostridiaceae</taxon>
        <taxon>Clostridium</taxon>
    </lineage>
</organism>
<evidence type="ECO:0000313" key="2">
    <source>
        <dbReference type="Proteomes" id="UP000822184"/>
    </source>
</evidence>
<comment type="caution">
    <text evidence="1">The sequence shown here is derived from an EMBL/GenBank/DDBJ whole genome shotgun (WGS) entry which is preliminary data.</text>
</comment>
<name>A0AAE5LRG4_CLOBE</name>
<proteinExistence type="predicted"/>
<accession>A0AAE5LRG4</accession>
<dbReference type="Proteomes" id="UP000822184">
    <property type="component" value="Unassembled WGS sequence"/>
</dbReference>
<sequence>MNDYMNIEKIFFIENTLINIPEELLQKTYIIDSNIAVKLRNLFYNPSKIDNVDFERYMSLLKFFKNKDVLPGIAIQETCWDFEKNELNDNKLRRMEYALNNLWEYDDQVYKRINRREGFTYYDYPLISIGKKNLNGLYENKYGNVLIMGTVCLLFKFYKLLETESSKERIYNDIVDFLNDELKINLAYELSCITYLLFPANKENGEEAINIRHLLKLSGKDKKKSLKENVWNASWDIFYLRILNEAASNFLNGEELMDQVYNPVLVTEDKNLNKLASYLLKPYVSGYDFDDKHIRPGIEINFSIIDEKYINLVEEKFNMLEENAQNRKEFFEKKDPIEHCANLIKKLEEEN</sequence>
<evidence type="ECO:0000313" key="1">
    <source>
        <dbReference type="EMBL" id="NSB15956.1"/>
    </source>
</evidence>
<dbReference type="AlphaFoldDB" id="A0AAE5LRG4"/>